<comment type="caution">
    <text evidence="1">The sequence shown here is derived from an EMBL/GenBank/DDBJ whole genome shotgun (WGS) entry which is preliminary data.</text>
</comment>
<proteinExistence type="predicted"/>
<organism evidence="1 2">
    <name type="scientific">Effrenium voratum</name>
    <dbReference type="NCBI Taxonomy" id="2562239"/>
    <lineage>
        <taxon>Eukaryota</taxon>
        <taxon>Sar</taxon>
        <taxon>Alveolata</taxon>
        <taxon>Dinophyceae</taxon>
        <taxon>Suessiales</taxon>
        <taxon>Symbiodiniaceae</taxon>
        <taxon>Effrenium</taxon>
    </lineage>
</organism>
<evidence type="ECO:0000313" key="2">
    <source>
        <dbReference type="Proteomes" id="UP001178507"/>
    </source>
</evidence>
<dbReference type="Gene3D" id="2.60.120.620">
    <property type="entry name" value="q2cbj1_9rhob like domain"/>
    <property type="match status" value="1"/>
</dbReference>
<evidence type="ECO:0000313" key="1">
    <source>
        <dbReference type="EMBL" id="CAJ1371408.1"/>
    </source>
</evidence>
<sequence>MSALLSEEPRVELRRNFLASEELKALRILAEQEMFQDLSDPEGGSTNSPHVCGGEELSILNTSDPDIDSEDTESEWELLQSLLARSARALDPDAALNSAEASASVAFVAKWAPWRPNSALNRSGPLHLDARLQPKRRKTALMFLSGAGRDEDGATVFPCIETDDLDPKEAQRRRKLCSRAARHMQAAHEKLLAVRQRGLDLDPSKQYEFLEQHPELAGLAPEVEGVRPVNWLWLPGYDAVAEAAPLPLAADPLHLLAEKMCRNLAPGLRVRSKAGDALFMDILEPDSFKADWRLWHAGCSPLKGPRLTAQVFLSRSACDSHGGCGTRSAKS</sequence>
<reference evidence="1" key="1">
    <citation type="submission" date="2023-08" db="EMBL/GenBank/DDBJ databases">
        <authorList>
            <person name="Chen Y."/>
            <person name="Shah S."/>
            <person name="Dougan E. K."/>
            <person name="Thang M."/>
            <person name="Chan C."/>
        </authorList>
    </citation>
    <scope>NUCLEOTIDE SEQUENCE</scope>
</reference>
<dbReference type="Proteomes" id="UP001178507">
    <property type="component" value="Unassembled WGS sequence"/>
</dbReference>
<accession>A0AA36HLQ2</accession>
<dbReference type="EMBL" id="CAUJNA010000075">
    <property type="protein sequence ID" value="CAJ1371408.1"/>
    <property type="molecule type" value="Genomic_DNA"/>
</dbReference>
<keyword evidence="2" id="KW-1185">Reference proteome</keyword>
<dbReference type="AlphaFoldDB" id="A0AA36HLQ2"/>
<gene>
    <name evidence="1" type="ORF">EVOR1521_LOCUS1717</name>
</gene>
<protein>
    <submittedName>
        <fullName evidence="1">Uncharacterized protein</fullName>
    </submittedName>
</protein>
<name>A0AA36HLQ2_9DINO</name>